<dbReference type="KEGG" id="prel:PRELSG_0907800"/>
<evidence type="ECO:0000313" key="2">
    <source>
        <dbReference type="Proteomes" id="UP000220158"/>
    </source>
</evidence>
<dbReference type="InterPro" id="IPR000048">
    <property type="entry name" value="IQ_motif_EF-hand-BS"/>
</dbReference>
<dbReference type="Gene3D" id="1.20.5.190">
    <property type="match status" value="1"/>
</dbReference>
<dbReference type="RefSeq" id="XP_028532983.1">
    <property type="nucleotide sequence ID" value="XM_028676500.1"/>
</dbReference>
<name>A0A1J1H5E2_PLARL</name>
<sequence length="201" mass="24974">MDFIKLLKYMNLSYEYKRLLREKKENEKKEKLAAIVIQKYYRGYKERRIYLIYKYFLKYIKNKIELCSCKYLLKKLKKQKLEQQIILHMSDNAIKIQKTFRGFYSRKYIHDFFKRKRQIIEINNYVNEQKSKMLLELEEKRKNQLLYENKLKDTKMHKVAKNLHHLVSTKAQRGIYNLKIENIIKEQQEKIKKKDKKYTKK</sequence>
<dbReference type="GeneID" id="39736090"/>
<keyword evidence="2" id="KW-1185">Reference proteome</keyword>
<evidence type="ECO:0000313" key="1">
    <source>
        <dbReference type="EMBL" id="CRG99978.1"/>
    </source>
</evidence>
<accession>A0A1J1H5E2</accession>
<dbReference type="VEuPathDB" id="PlasmoDB:PRELSG_0907800"/>
<dbReference type="Pfam" id="PF00612">
    <property type="entry name" value="IQ"/>
    <property type="match status" value="2"/>
</dbReference>
<dbReference type="OrthoDB" id="190375at2759"/>
<reference evidence="1 2" key="1">
    <citation type="submission" date="2015-04" db="EMBL/GenBank/DDBJ databases">
        <authorList>
            <consortium name="Pathogen Informatics"/>
        </authorList>
    </citation>
    <scope>NUCLEOTIDE SEQUENCE [LARGE SCALE GENOMIC DNA]</scope>
    <source>
        <strain evidence="1 2">SGS1</strain>
    </source>
</reference>
<dbReference type="SMART" id="SM00015">
    <property type="entry name" value="IQ"/>
    <property type="match status" value="2"/>
</dbReference>
<organism evidence="1 2">
    <name type="scientific">Plasmodium relictum</name>
    <dbReference type="NCBI Taxonomy" id="85471"/>
    <lineage>
        <taxon>Eukaryota</taxon>
        <taxon>Sar</taxon>
        <taxon>Alveolata</taxon>
        <taxon>Apicomplexa</taxon>
        <taxon>Aconoidasida</taxon>
        <taxon>Haemosporida</taxon>
        <taxon>Plasmodiidae</taxon>
        <taxon>Plasmodium</taxon>
        <taxon>Plasmodium (Haemamoeba)</taxon>
    </lineage>
</organism>
<dbReference type="AlphaFoldDB" id="A0A1J1H5E2"/>
<dbReference type="OMA" id="TIKRAWH"/>
<dbReference type="PROSITE" id="PS50096">
    <property type="entry name" value="IQ"/>
    <property type="match status" value="2"/>
</dbReference>
<protein>
    <recommendedName>
        <fullName evidence="3">Calmodulin binding protein</fullName>
    </recommendedName>
</protein>
<proteinExistence type="predicted"/>
<evidence type="ECO:0008006" key="3">
    <source>
        <dbReference type="Google" id="ProtNLM"/>
    </source>
</evidence>
<gene>
    <name evidence="1" type="ORF">PRELSG_0907800</name>
</gene>
<dbReference type="EMBL" id="LN835304">
    <property type="protein sequence ID" value="CRG99978.1"/>
    <property type="molecule type" value="Genomic_DNA"/>
</dbReference>
<dbReference type="Proteomes" id="UP000220158">
    <property type="component" value="Chromosome 9"/>
</dbReference>